<dbReference type="InterPro" id="IPR014012">
    <property type="entry name" value="HSA_dom"/>
</dbReference>
<dbReference type="GO" id="GO:0003682">
    <property type="term" value="F:chromatin binding"/>
    <property type="evidence" value="ECO:0007669"/>
    <property type="project" value="TreeGrafter"/>
</dbReference>
<feature type="compositionally biased region" description="Basic and acidic residues" evidence="9">
    <location>
        <begin position="149"/>
        <end position="168"/>
    </location>
</feature>
<reference evidence="12" key="1">
    <citation type="submission" date="2023-03" db="EMBL/GenBank/DDBJ databases">
        <title>Complete genome of Cladonia borealis.</title>
        <authorList>
            <person name="Park H."/>
        </authorList>
    </citation>
    <scope>NUCLEOTIDE SEQUENCE</scope>
    <source>
        <strain evidence="12">ANT050790</strain>
    </source>
</reference>
<protein>
    <recommendedName>
        <fullName evidence="8">Vacuolar import and degradation protein 21</fullName>
    </recommendedName>
</protein>
<feature type="region of interest" description="Disordered" evidence="9">
    <location>
        <begin position="107"/>
        <end position="252"/>
    </location>
</feature>
<keyword evidence="3" id="KW-0227">DNA damage</keyword>
<evidence type="ECO:0000256" key="9">
    <source>
        <dbReference type="SAM" id="MobiDB-lite"/>
    </source>
</evidence>
<evidence type="ECO:0000256" key="4">
    <source>
        <dbReference type="ARBA" id="ARBA00022853"/>
    </source>
</evidence>
<feature type="compositionally biased region" description="Polar residues" evidence="9">
    <location>
        <begin position="509"/>
        <end position="522"/>
    </location>
</feature>
<comment type="function">
    <text evidence="7">Component of the NuA4 histone acetyltransferase complex which is involved in transcriptional activation of selected genes principally by acetylation of nucleosomal histone H4 and H2A. The NuA4 complex is also involved in DNA repair.</text>
</comment>
<dbReference type="GO" id="GO:0006281">
    <property type="term" value="P:DNA repair"/>
    <property type="evidence" value="ECO:0007669"/>
    <property type="project" value="UniProtKB-KW"/>
</dbReference>
<feature type="compositionally biased region" description="Basic and acidic residues" evidence="9">
    <location>
        <begin position="494"/>
        <end position="508"/>
    </location>
</feature>
<sequence length="1410" mass="155243">MNREPLIERHDATKRSEFRHAQLLRSLFTTTVKILEINNCRPSNPDLKSFLEANSIANGRSFDQSTLPPIDGYINAPPIESYQDSYEPNRVAEVPSGYQTELVRGVENATSGPGAPAKEAGHGPVQPPSKEPVKRLLDGSTKGVLSAQERPRAEDLDKAQTRRLERSVEYTSSEANGDEKQGLHPGPPQDSSSSSDEGRPLASPAGKGVPAESNGIQGHLDQAKDEQGAYSTDGRQKNVDTLTPSASAEDTAPFPGVEARLIEENAPPPDVVSKSLVYTARGEALHGSPATPNEQLRLEEAQAMQISQDSGAILDGETSTEKTLGGQPQHGQSAQGTNTGLEDGETSATPHFDDLNTEIDGGHNDVTTAASHERNDQLVRTSGLRNTMFHGLNGESPEEITLSRRPPMQINTNVPSTSGATVTSETRPSTISSVNNTALSGSATPNKLAHPAPSAQSPPERMSTRISSGTLRQKSISEILGETPKATPTQADRGNFERGFSDSHREDQCSFQTPKSASSFTSPDPAVFKQRLSELKGKDRSKLSTVVFAPGPRNADNIQTQRTDDKETPIEDKDYFLTLFAAKGCHGLPSLSQLIKTAHKTLTTSELYTDFNERQACQVLNRIHELQTTHRWSLRQPERSVEPNRPVRHWDVLLGQMKWMRTDFREERKWKMASAKYLADTCAYWVASSKEERESLRIRIRPVRARANSRSLSASTPDLVHSADDEASEATDDECIREKDSPANAPAAIFSLPPEMFIFGLSKSPVAEKLLLELPLYQPNAEIQDAALGITQLQPDAVWKKPLVPTSKYVEGKIVPLLEEGPPRKRSRFDYSQEGSPRPSLADIPDLTQARFERAVKPEQEDVALFDPENKHIRDRIHASHAFRPPSEYNMPSQSFFESRQSSQWTPEEDHELRRIVRDYAYNWSLISSCLTTPSMYHSQAERRTPWECFERWISLEGLPVEMAKIQYFRAYHSRLQAAQKTVEAQHQAIQQAHVNNPAQLPMRRRTTQPCSVERRKTVKHIHLIDAMRKLAKKREGALHKQQHVAGLAAMRKANETVKQRTTMHTPADFSRLKHEKQLKLEEQQRQYRAQMLQHQRAAQAAKASQQAGQQSNGIPPLRGGGVDPARPVQMPRPNGQTNGVLPTSSHGVPHAPMQQNLQVQMQMQQRLPPNMASDTRMAQEVARVQAEQQYHQQLRQQRHAQSNGQSGSPPMQNPNLLPQNNPAILASLQGRSSPSINGIPNPAVSSTSPRMTQPQTLSSGMTPAVNQVHAHFKARHPQATQDQINRMTTDTLYKMTSNEARQYALQAAAGNANANAVANNSGMGLQALSPVQQAALMTNGNNSMSTPQQYAQFMRTQQASQSQRGGSAAGGQNGSRSATPLIQRTGSAQGGPRPSQSPSARQVGLAGGQ</sequence>
<feature type="compositionally biased region" description="Polar residues" evidence="9">
    <location>
        <begin position="409"/>
        <end position="445"/>
    </location>
</feature>
<evidence type="ECO:0000256" key="8">
    <source>
        <dbReference type="ARBA" id="ARBA00029670"/>
    </source>
</evidence>
<dbReference type="SMART" id="SM00573">
    <property type="entry name" value="HSA"/>
    <property type="match status" value="1"/>
</dbReference>
<name>A0AA39R7G3_9LECA</name>
<evidence type="ECO:0000256" key="1">
    <source>
        <dbReference type="ARBA" id="ARBA00004123"/>
    </source>
</evidence>
<evidence type="ECO:0000256" key="2">
    <source>
        <dbReference type="ARBA" id="ARBA00008913"/>
    </source>
</evidence>
<feature type="region of interest" description="Disordered" evidence="9">
    <location>
        <begin position="317"/>
        <end position="524"/>
    </location>
</feature>
<dbReference type="PANTHER" id="PTHR46459">
    <property type="entry name" value="E1A-BINDING PROTEIN P400-RELATED"/>
    <property type="match status" value="1"/>
</dbReference>
<feature type="compositionally biased region" description="Low complexity" evidence="9">
    <location>
        <begin position="1358"/>
        <end position="1367"/>
    </location>
</feature>
<keyword evidence="5" id="KW-0234">DNA repair</keyword>
<keyword evidence="6" id="KW-0539">Nucleus</keyword>
<dbReference type="Pfam" id="PF13921">
    <property type="entry name" value="Myb_DNA-bind_6"/>
    <property type="match status" value="1"/>
</dbReference>
<organism evidence="12 13">
    <name type="scientific">Cladonia borealis</name>
    <dbReference type="NCBI Taxonomy" id="184061"/>
    <lineage>
        <taxon>Eukaryota</taxon>
        <taxon>Fungi</taxon>
        <taxon>Dikarya</taxon>
        <taxon>Ascomycota</taxon>
        <taxon>Pezizomycotina</taxon>
        <taxon>Lecanoromycetes</taxon>
        <taxon>OSLEUM clade</taxon>
        <taxon>Lecanoromycetidae</taxon>
        <taxon>Lecanorales</taxon>
        <taxon>Lecanorineae</taxon>
        <taxon>Cladoniaceae</taxon>
        <taxon>Cladonia</taxon>
    </lineage>
</organism>
<feature type="region of interest" description="Disordered" evidence="9">
    <location>
        <begin position="1241"/>
        <end position="1261"/>
    </location>
</feature>
<dbReference type="GO" id="GO:0035267">
    <property type="term" value="C:NuA4 histone acetyltransferase complex"/>
    <property type="evidence" value="ECO:0007669"/>
    <property type="project" value="TreeGrafter"/>
</dbReference>
<dbReference type="GO" id="GO:0005634">
    <property type="term" value="C:nucleus"/>
    <property type="evidence" value="ECO:0007669"/>
    <property type="project" value="UniProtKB-SubCell"/>
</dbReference>
<feature type="region of interest" description="Disordered" evidence="9">
    <location>
        <begin position="824"/>
        <end position="843"/>
    </location>
</feature>
<dbReference type="SMART" id="SM00717">
    <property type="entry name" value="SANT"/>
    <property type="match status" value="1"/>
</dbReference>
<feature type="compositionally biased region" description="Polar residues" evidence="9">
    <location>
        <begin position="464"/>
        <end position="476"/>
    </location>
</feature>
<evidence type="ECO:0000313" key="13">
    <source>
        <dbReference type="Proteomes" id="UP001166286"/>
    </source>
</evidence>
<feature type="compositionally biased region" description="Polar residues" evidence="9">
    <location>
        <begin position="239"/>
        <end position="248"/>
    </location>
</feature>
<evidence type="ECO:0000259" key="10">
    <source>
        <dbReference type="PROSITE" id="PS50090"/>
    </source>
</evidence>
<dbReference type="PANTHER" id="PTHR46459:SF1">
    <property type="entry name" value="E1A-BINDING PROTEIN P400"/>
    <property type="match status" value="1"/>
</dbReference>
<dbReference type="SUPFAM" id="SSF46689">
    <property type="entry name" value="Homeodomain-like"/>
    <property type="match status" value="1"/>
</dbReference>
<feature type="compositionally biased region" description="Low complexity" evidence="9">
    <location>
        <begin position="1097"/>
        <end position="1111"/>
    </location>
</feature>
<feature type="domain" description="Myb-like" evidence="10">
    <location>
        <begin position="897"/>
        <end position="957"/>
    </location>
</feature>
<dbReference type="PROSITE" id="PS50090">
    <property type="entry name" value="MYB_LIKE"/>
    <property type="match status" value="1"/>
</dbReference>
<dbReference type="CDD" id="cd00167">
    <property type="entry name" value="SANT"/>
    <property type="match status" value="1"/>
</dbReference>
<evidence type="ECO:0000256" key="7">
    <source>
        <dbReference type="ARBA" id="ARBA00025178"/>
    </source>
</evidence>
<feature type="region of interest" description="Disordered" evidence="9">
    <location>
        <begin position="1173"/>
        <end position="1222"/>
    </location>
</feature>
<comment type="subcellular location">
    <subcellularLocation>
        <location evidence="1">Nucleus</location>
    </subcellularLocation>
</comment>
<feature type="region of interest" description="Disordered" evidence="9">
    <location>
        <begin position="1354"/>
        <end position="1410"/>
    </location>
</feature>
<feature type="compositionally biased region" description="Low complexity" evidence="9">
    <location>
        <begin position="1210"/>
        <end position="1222"/>
    </location>
</feature>
<evidence type="ECO:0000256" key="5">
    <source>
        <dbReference type="ARBA" id="ARBA00023204"/>
    </source>
</evidence>
<dbReference type="Pfam" id="PF07529">
    <property type="entry name" value="HSA"/>
    <property type="match status" value="1"/>
</dbReference>
<evidence type="ECO:0000259" key="11">
    <source>
        <dbReference type="PROSITE" id="PS51204"/>
    </source>
</evidence>
<keyword evidence="4" id="KW-0156">Chromatin regulator</keyword>
<dbReference type="EMBL" id="JAFEKC020000002">
    <property type="protein sequence ID" value="KAK0516235.1"/>
    <property type="molecule type" value="Genomic_DNA"/>
</dbReference>
<feature type="compositionally biased region" description="Low complexity" evidence="9">
    <location>
        <begin position="1179"/>
        <end position="1202"/>
    </location>
</feature>
<dbReference type="PROSITE" id="PS51204">
    <property type="entry name" value="HSA"/>
    <property type="match status" value="1"/>
</dbReference>
<gene>
    <name evidence="12" type="ORF">JMJ35_000838</name>
</gene>
<dbReference type="InterPro" id="IPR001005">
    <property type="entry name" value="SANT/Myb"/>
</dbReference>
<feature type="compositionally biased region" description="Polar residues" evidence="9">
    <location>
        <begin position="329"/>
        <end position="340"/>
    </location>
</feature>
<evidence type="ECO:0000313" key="12">
    <source>
        <dbReference type="EMBL" id="KAK0516235.1"/>
    </source>
</evidence>
<accession>A0AA39R7G3</accession>
<feature type="region of interest" description="Disordered" evidence="9">
    <location>
        <begin position="1097"/>
        <end position="1140"/>
    </location>
</feature>
<proteinExistence type="inferred from homology"/>
<comment type="similarity">
    <text evidence="2">Belongs to the EAF1 family.</text>
</comment>
<comment type="caution">
    <text evidence="12">The sequence shown here is derived from an EMBL/GenBank/DDBJ whole genome shotgun (WGS) entry which is preliminary data.</text>
</comment>
<feature type="region of interest" description="Disordered" evidence="9">
    <location>
        <begin position="709"/>
        <end position="735"/>
    </location>
</feature>
<evidence type="ECO:0000256" key="3">
    <source>
        <dbReference type="ARBA" id="ARBA00022763"/>
    </source>
</evidence>
<dbReference type="GO" id="GO:0006325">
    <property type="term" value="P:chromatin organization"/>
    <property type="evidence" value="ECO:0007669"/>
    <property type="project" value="UniProtKB-KW"/>
</dbReference>
<dbReference type="Proteomes" id="UP001166286">
    <property type="component" value="Unassembled WGS sequence"/>
</dbReference>
<keyword evidence="13" id="KW-1185">Reference proteome</keyword>
<feature type="domain" description="HSA" evidence="11">
    <location>
        <begin position="637"/>
        <end position="710"/>
    </location>
</feature>
<dbReference type="Gene3D" id="1.10.10.60">
    <property type="entry name" value="Homeodomain-like"/>
    <property type="match status" value="1"/>
</dbReference>
<dbReference type="InterPro" id="IPR009057">
    <property type="entry name" value="Homeodomain-like_sf"/>
</dbReference>
<evidence type="ECO:0000256" key="6">
    <source>
        <dbReference type="ARBA" id="ARBA00023242"/>
    </source>
</evidence>